<organism evidence="1 2">
    <name type="scientific">Spirodela intermedia</name>
    <name type="common">Intermediate duckweed</name>
    <dbReference type="NCBI Taxonomy" id="51605"/>
    <lineage>
        <taxon>Eukaryota</taxon>
        <taxon>Viridiplantae</taxon>
        <taxon>Streptophyta</taxon>
        <taxon>Embryophyta</taxon>
        <taxon>Tracheophyta</taxon>
        <taxon>Spermatophyta</taxon>
        <taxon>Magnoliopsida</taxon>
        <taxon>Liliopsida</taxon>
        <taxon>Araceae</taxon>
        <taxon>Lemnoideae</taxon>
        <taxon>Spirodela</taxon>
    </lineage>
</organism>
<accession>A0ABN7ECU1</accession>
<comment type="caution">
    <text evidence="1">The sequence shown here is derived from an EMBL/GenBank/DDBJ whole genome shotgun (WGS) entry which is preliminary data.</text>
</comment>
<evidence type="ECO:0000313" key="1">
    <source>
        <dbReference type="EMBL" id="CAA6675722.1"/>
    </source>
</evidence>
<dbReference type="EMBL" id="CACRZD030000394">
    <property type="protein sequence ID" value="CAA6675722.1"/>
    <property type="molecule type" value="Genomic_DNA"/>
</dbReference>
<name>A0ABN7ECU1_SPIIN</name>
<reference evidence="2" key="1">
    <citation type="journal article" date="2020" name="Sci. Rep.">
        <title>Chromosome-scale genome assembly for the duckweed Spirodela intermedia, integrating cytogenetic maps, PacBio and Oxford Nanopore libraries.</title>
        <authorList>
            <person name="Hoang P.T.N."/>
            <person name="Fiebig A."/>
            <person name="Novak P."/>
            <person name="Macas J."/>
            <person name="Cao H.X."/>
            <person name="Stepanenko A."/>
            <person name="Chen G."/>
            <person name="Borisjuk N."/>
            <person name="Scholz U."/>
            <person name="Schubert I."/>
        </authorList>
    </citation>
    <scope>NUCLEOTIDE SEQUENCE [LARGE SCALE GENOMIC DNA]</scope>
</reference>
<keyword evidence="2" id="KW-1185">Reference proteome</keyword>
<evidence type="ECO:0000313" key="2">
    <source>
        <dbReference type="Proteomes" id="UP001189122"/>
    </source>
</evidence>
<protein>
    <submittedName>
        <fullName evidence="1">Uncharacterized protein</fullName>
    </submittedName>
</protein>
<sequence>MIKNMLVVHMRKKNSLLANMILLYIHPKLHDDGEWDPSLSTQETLAVRVQPDRRVKTKEPGFRYMA</sequence>
<gene>
    <name evidence="1" type="ORF">SI7747_UN022064</name>
</gene>
<dbReference type="Proteomes" id="UP001189122">
    <property type="component" value="Unassembled WGS sequence"/>
</dbReference>
<proteinExistence type="predicted"/>